<evidence type="ECO:0000256" key="7">
    <source>
        <dbReference type="ARBA" id="ARBA00023134"/>
    </source>
</evidence>
<evidence type="ECO:0000256" key="10">
    <source>
        <dbReference type="HAMAP-Rule" id="MF_00321"/>
    </source>
</evidence>
<protein>
    <recommendedName>
        <fullName evidence="10">Probable GTP-binding protein EngB</fullName>
    </recommendedName>
</protein>
<evidence type="ECO:0000256" key="4">
    <source>
        <dbReference type="ARBA" id="ARBA00022723"/>
    </source>
</evidence>
<evidence type="ECO:0000313" key="12">
    <source>
        <dbReference type="EMBL" id="QSE97675.1"/>
    </source>
</evidence>
<dbReference type="InterPro" id="IPR027417">
    <property type="entry name" value="P-loop_NTPase"/>
</dbReference>
<evidence type="ECO:0000259" key="11">
    <source>
        <dbReference type="PROSITE" id="PS51706"/>
    </source>
</evidence>
<sequence>MEILQSEFVKSSSKIEECPEAKYPEFAFIGRSNVGKSSLVNMLANNKKLAKVSGKPGKTQLINHFLINNNWFLVDLPGYGWAKASKTDKAKWGEMIHDYIIGRENLHNVFVLVDSRLTPQQIDVEFINWLGENGIPLAIIFTKADKQSKNKNQSAIAKYRKVLKSTWEELPPMLLTSSASFEGKEDVLKFIENYIR</sequence>
<dbReference type="Gene3D" id="3.40.50.300">
    <property type="entry name" value="P-loop containing nucleotide triphosphate hydrolases"/>
    <property type="match status" value="1"/>
</dbReference>
<dbReference type="Proteomes" id="UP000662783">
    <property type="component" value="Chromosome"/>
</dbReference>
<dbReference type="KEGG" id="fuv:JR347_00895"/>
<keyword evidence="9 10" id="KW-0131">Cell cycle</keyword>
<keyword evidence="4" id="KW-0479">Metal-binding</keyword>
<dbReference type="AlphaFoldDB" id="A0A975A0X9"/>
<proteinExistence type="inferred from homology"/>
<comment type="cofactor">
    <cofactor evidence="1">
        <name>Mg(2+)</name>
        <dbReference type="ChEBI" id="CHEBI:18420"/>
    </cofactor>
</comment>
<dbReference type="InterPro" id="IPR006073">
    <property type="entry name" value="GTP-bd"/>
</dbReference>
<comment type="similarity">
    <text evidence="2 10">Belongs to the TRAFAC class TrmE-Era-EngA-EngB-Septin-like GTPase superfamily. EngB GTPase family.</text>
</comment>
<evidence type="ECO:0000256" key="1">
    <source>
        <dbReference type="ARBA" id="ARBA00001946"/>
    </source>
</evidence>
<comment type="function">
    <text evidence="10">Necessary for normal cell division and for the maintenance of normal septation.</text>
</comment>
<evidence type="ECO:0000256" key="8">
    <source>
        <dbReference type="ARBA" id="ARBA00023210"/>
    </source>
</evidence>
<dbReference type="RefSeq" id="WP_205722184.1">
    <property type="nucleotide sequence ID" value="NZ_CP070608.1"/>
</dbReference>
<dbReference type="SUPFAM" id="SSF52540">
    <property type="entry name" value="P-loop containing nucleoside triphosphate hydrolases"/>
    <property type="match status" value="1"/>
</dbReference>
<dbReference type="HAMAP" id="MF_00321">
    <property type="entry name" value="GTPase_EngB"/>
    <property type="match status" value="1"/>
</dbReference>
<gene>
    <name evidence="10" type="primary">engB</name>
    <name evidence="12" type="ORF">JR347_00895</name>
</gene>
<evidence type="ECO:0000256" key="9">
    <source>
        <dbReference type="ARBA" id="ARBA00023306"/>
    </source>
</evidence>
<evidence type="ECO:0000256" key="6">
    <source>
        <dbReference type="ARBA" id="ARBA00022842"/>
    </source>
</evidence>
<keyword evidence="13" id="KW-1185">Reference proteome</keyword>
<evidence type="ECO:0000256" key="3">
    <source>
        <dbReference type="ARBA" id="ARBA00022618"/>
    </source>
</evidence>
<dbReference type="FunFam" id="3.40.50.300:FF:000098">
    <property type="entry name" value="Probable GTP-binding protein EngB"/>
    <property type="match status" value="1"/>
</dbReference>
<keyword evidence="3 10" id="KW-0132">Cell division</keyword>
<dbReference type="NCBIfam" id="TIGR03598">
    <property type="entry name" value="GTPase_YsxC"/>
    <property type="match status" value="1"/>
</dbReference>
<keyword evidence="8 10" id="KW-0717">Septation</keyword>
<feature type="domain" description="EngB-type G" evidence="11">
    <location>
        <begin position="22"/>
        <end position="196"/>
    </location>
</feature>
<dbReference type="Pfam" id="PF01926">
    <property type="entry name" value="MMR_HSR1"/>
    <property type="match status" value="1"/>
</dbReference>
<keyword evidence="5 10" id="KW-0547">Nucleotide-binding</keyword>
<reference evidence="12" key="1">
    <citation type="submission" date="2021-02" db="EMBL/GenBank/DDBJ databases">
        <title>Fulvivirga sp. S481 isolated from sea water.</title>
        <authorList>
            <person name="Bae S.S."/>
            <person name="Baek K."/>
        </authorList>
    </citation>
    <scope>NUCLEOTIDE SEQUENCE</scope>
    <source>
        <strain evidence="12">S481</strain>
    </source>
</reference>
<keyword evidence="6" id="KW-0460">Magnesium</keyword>
<organism evidence="12 13">
    <name type="scientific">Fulvivirga lutea</name>
    <dbReference type="NCBI Taxonomy" id="2810512"/>
    <lineage>
        <taxon>Bacteria</taxon>
        <taxon>Pseudomonadati</taxon>
        <taxon>Bacteroidota</taxon>
        <taxon>Cytophagia</taxon>
        <taxon>Cytophagales</taxon>
        <taxon>Fulvivirgaceae</taxon>
        <taxon>Fulvivirga</taxon>
    </lineage>
</organism>
<accession>A0A975A0X9</accession>
<name>A0A975A0X9_9BACT</name>
<evidence type="ECO:0000256" key="2">
    <source>
        <dbReference type="ARBA" id="ARBA00009638"/>
    </source>
</evidence>
<dbReference type="PROSITE" id="PS51706">
    <property type="entry name" value="G_ENGB"/>
    <property type="match status" value="1"/>
</dbReference>
<dbReference type="GO" id="GO:0000917">
    <property type="term" value="P:division septum assembly"/>
    <property type="evidence" value="ECO:0007669"/>
    <property type="project" value="UniProtKB-KW"/>
</dbReference>
<dbReference type="InterPro" id="IPR019987">
    <property type="entry name" value="GTP-bd_ribosome_bio_YsxC"/>
</dbReference>
<dbReference type="PANTHER" id="PTHR11649">
    <property type="entry name" value="MSS1/TRME-RELATED GTP-BINDING PROTEIN"/>
    <property type="match status" value="1"/>
</dbReference>
<dbReference type="InterPro" id="IPR030393">
    <property type="entry name" value="G_ENGB_dom"/>
</dbReference>
<dbReference type="CDD" id="cd01876">
    <property type="entry name" value="YihA_EngB"/>
    <property type="match status" value="1"/>
</dbReference>
<dbReference type="EMBL" id="CP070608">
    <property type="protein sequence ID" value="QSE97675.1"/>
    <property type="molecule type" value="Genomic_DNA"/>
</dbReference>
<dbReference type="PANTHER" id="PTHR11649:SF13">
    <property type="entry name" value="ENGB-TYPE G DOMAIN-CONTAINING PROTEIN"/>
    <property type="match status" value="1"/>
</dbReference>
<keyword evidence="7 10" id="KW-0342">GTP-binding</keyword>
<dbReference type="GO" id="GO:0046872">
    <property type="term" value="F:metal ion binding"/>
    <property type="evidence" value="ECO:0007669"/>
    <property type="project" value="UniProtKB-KW"/>
</dbReference>
<evidence type="ECO:0000256" key="5">
    <source>
        <dbReference type="ARBA" id="ARBA00022741"/>
    </source>
</evidence>
<evidence type="ECO:0000313" key="13">
    <source>
        <dbReference type="Proteomes" id="UP000662783"/>
    </source>
</evidence>
<dbReference type="GO" id="GO:0005525">
    <property type="term" value="F:GTP binding"/>
    <property type="evidence" value="ECO:0007669"/>
    <property type="project" value="UniProtKB-UniRule"/>
</dbReference>